<dbReference type="GO" id="GO:0032259">
    <property type="term" value="P:methylation"/>
    <property type="evidence" value="ECO:0007669"/>
    <property type="project" value="UniProtKB-KW"/>
</dbReference>
<keyword evidence="2" id="KW-0819">tRNA processing</keyword>
<dbReference type="GO" id="GO:0016765">
    <property type="term" value="F:transferase activity, transferring alkyl or aryl (other than methyl) groups"/>
    <property type="evidence" value="ECO:0007669"/>
    <property type="project" value="InterPro"/>
</dbReference>
<keyword evidence="1 3" id="KW-0808">Transferase</keyword>
<dbReference type="EC" id="2.1.1.-" evidence="3"/>
<sequence>MPAAFSLNMNAYNRFFNRLAESLPSDLVSRVRRKSDSVFQQPGHGDFDRWLEAVHNMPDIKPESMDFSSDAVTASGKISQEDKENICSSLKQLHPWRKGPFDIFGVHIDAEWKSSLKWARIKDKISSLTGRKVLDVGSGNGYYGYRMLAGGAEFVLGLDPTLLFAAQFLALNKYFDSSRNFVLPLGIDDFPMDSEAFNTVFSMGVLYHRRDALKHLNSLAGNLCPGGEIVLETLIIDSQEDAVFAPQGRYAKMRNVWNLASPSVIMRWLENAGLKNVSMIDKTPTTSQEQRKTDWMRFESLNDFLNPQDKSKTIEGHQAPIRAAFIGSK</sequence>
<dbReference type="NCBIfam" id="NF011650">
    <property type="entry name" value="PRK15068.1"/>
    <property type="match status" value="1"/>
</dbReference>
<keyword evidence="4" id="KW-1185">Reference proteome</keyword>
<evidence type="ECO:0000313" key="3">
    <source>
        <dbReference type="EMBL" id="AQQ08514.1"/>
    </source>
</evidence>
<reference evidence="4" key="1">
    <citation type="submission" date="2017-02" db="EMBL/GenBank/DDBJ databases">
        <title>Comparative genomics and description of representatives of a novel lineage of planctomycetes thriving in anoxic sediments.</title>
        <authorList>
            <person name="Spring S."/>
            <person name="Bunk B."/>
            <person name="Sproer C."/>
            <person name="Klenk H.-P."/>
        </authorList>
    </citation>
    <scope>NUCLEOTIDE SEQUENCE [LARGE SCALE GENOMIC DNA]</scope>
    <source>
        <strain evidence="4">L21-RPul-D3</strain>
    </source>
</reference>
<name>A0A1Q2HMM5_9BACT</name>
<accession>A0A1Q2HMM5</accession>
<organism evidence="3 4">
    <name type="scientific">Sedimentisphaera cyanobacteriorum</name>
    <dbReference type="NCBI Taxonomy" id="1940790"/>
    <lineage>
        <taxon>Bacteria</taxon>
        <taxon>Pseudomonadati</taxon>
        <taxon>Planctomycetota</taxon>
        <taxon>Phycisphaerae</taxon>
        <taxon>Sedimentisphaerales</taxon>
        <taxon>Sedimentisphaeraceae</taxon>
        <taxon>Sedimentisphaera</taxon>
    </lineage>
</organism>
<evidence type="ECO:0000256" key="2">
    <source>
        <dbReference type="ARBA" id="ARBA00022694"/>
    </source>
</evidence>
<dbReference type="GO" id="GO:0002098">
    <property type="term" value="P:tRNA wobble uridine modification"/>
    <property type="evidence" value="ECO:0007669"/>
    <property type="project" value="InterPro"/>
</dbReference>
<evidence type="ECO:0000313" key="4">
    <source>
        <dbReference type="Proteomes" id="UP000188273"/>
    </source>
</evidence>
<dbReference type="Gene3D" id="3.40.50.150">
    <property type="entry name" value="Vaccinia Virus protein VP39"/>
    <property type="match status" value="1"/>
</dbReference>
<dbReference type="InterPro" id="IPR027555">
    <property type="entry name" value="Mo5U34_MeTrfas-like"/>
</dbReference>
<proteinExistence type="inferred from homology"/>
<dbReference type="GO" id="GO:0008168">
    <property type="term" value="F:methyltransferase activity"/>
    <property type="evidence" value="ECO:0007669"/>
    <property type="project" value="UniProtKB-KW"/>
</dbReference>
<dbReference type="AlphaFoldDB" id="A0A1Q2HMM5"/>
<dbReference type="SUPFAM" id="SSF53335">
    <property type="entry name" value="S-adenosyl-L-methionine-dependent methyltransferases"/>
    <property type="match status" value="1"/>
</dbReference>
<dbReference type="CDD" id="cd02440">
    <property type="entry name" value="AdoMet_MTases"/>
    <property type="match status" value="1"/>
</dbReference>
<dbReference type="STRING" id="1940790.L21SP3_00297"/>
<keyword evidence="3" id="KW-0489">Methyltransferase</keyword>
<dbReference type="NCBIfam" id="TIGR00452">
    <property type="entry name" value="tRNA 5-methoxyuridine(34)/uridine 5-oxyacetic acid(34) synthase CmoB"/>
    <property type="match status" value="1"/>
</dbReference>
<dbReference type="InterPro" id="IPR029063">
    <property type="entry name" value="SAM-dependent_MTases_sf"/>
</dbReference>
<evidence type="ECO:0000256" key="1">
    <source>
        <dbReference type="ARBA" id="ARBA00022679"/>
    </source>
</evidence>
<dbReference type="HAMAP" id="MF_01590">
    <property type="entry name" value="tRNA_carboxymethyltr_CmoB"/>
    <property type="match status" value="1"/>
</dbReference>
<dbReference type="EMBL" id="CP019633">
    <property type="protein sequence ID" value="AQQ08514.1"/>
    <property type="molecule type" value="Genomic_DNA"/>
</dbReference>
<dbReference type="Pfam" id="PF08003">
    <property type="entry name" value="Methyltransf_9"/>
    <property type="match status" value="1"/>
</dbReference>
<dbReference type="KEGG" id="pbu:L21SP3_00297"/>
<protein>
    <submittedName>
        <fullName evidence="3">tRNA (Mo5U34)-methyltransferase</fullName>
        <ecNumber evidence="3">2.1.1.-</ecNumber>
    </submittedName>
</protein>
<gene>
    <name evidence="3" type="primary">cmoB</name>
    <name evidence="3" type="ORF">L21SP3_00297</name>
</gene>
<dbReference type="InterPro" id="IPR010017">
    <property type="entry name" value="CmoB"/>
</dbReference>
<dbReference type="Proteomes" id="UP000188273">
    <property type="component" value="Chromosome"/>
</dbReference>